<dbReference type="RefSeq" id="WP_307504187.1">
    <property type="nucleotide sequence ID" value="NZ_BAAACE010000014.1"/>
</dbReference>
<organism evidence="1 2">
    <name type="scientific">Paraclostridium ghonii</name>
    <dbReference type="NCBI Taxonomy" id="29358"/>
    <lineage>
        <taxon>Bacteria</taxon>
        <taxon>Bacillati</taxon>
        <taxon>Bacillota</taxon>
        <taxon>Clostridia</taxon>
        <taxon>Peptostreptococcales</taxon>
        <taxon>Peptostreptococcaceae</taxon>
        <taxon>Paraclostridium</taxon>
    </lineage>
</organism>
<proteinExistence type="predicted"/>
<dbReference type="Proteomes" id="UP001232584">
    <property type="component" value="Unassembled WGS sequence"/>
</dbReference>
<evidence type="ECO:0000313" key="2">
    <source>
        <dbReference type="Proteomes" id="UP001232584"/>
    </source>
</evidence>
<protein>
    <submittedName>
        <fullName evidence="1">Uncharacterized protein</fullName>
    </submittedName>
</protein>
<comment type="caution">
    <text evidence="1">The sequence shown here is derived from an EMBL/GenBank/DDBJ whole genome shotgun (WGS) entry which is preliminary data.</text>
</comment>
<evidence type="ECO:0000313" key="1">
    <source>
        <dbReference type="EMBL" id="MDQ0555955.1"/>
    </source>
</evidence>
<sequence length="93" mass="10700">MKKGTLIKLDRERYLKFTLNSVRMLEKEYNISLDKIDEDFSMEKIQMLLHVGLLKDDPELTFEEVGELVDMSNIKIVVEALTQALGGLQGQKN</sequence>
<reference evidence="1 2" key="1">
    <citation type="submission" date="2023-07" db="EMBL/GenBank/DDBJ databases">
        <title>Genomic Encyclopedia of Type Strains, Phase IV (KMG-IV): sequencing the most valuable type-strain genomes for metagenomic binning, comparative biology and taxonomic classification.</title>
        <authorList>
            <person name="Goeker M."/>
        </authorList>
    </citation>
    <scope>NUCLEOTIDE SEQUENCE [LARGE SCALE GENOMIC DNA]</scope>
    <source>
        <strain evidence="1 2">DSM 15049</strain>
    </source>
</reference>
<gene>
    <name evidence="1" type="ORF">QOZ92_001068</name>
</gene>
<accession>A0ABU0MYH4</accession>
<name>A0ABU0MYH4_9FIRM</name>
<dbReference type="EMBL" id="JAUSWG010000003">
    <property type="protein sequence ID" value="MDQ0555955.1"/>
    <property type="molecule type" value="Genomic_DNA"/>
</dbReference>
<keyword evidence="2" id="KW-1185">Reference proteome</keyword>